<dbReference type="CDD" id="cd04261">
    <property type="entry name" value="AAK_AKii-LysC-BS"/>
    <property type="match status" value="1"/>
</dbReference>
<keyword evidence="5 14" id="KW-0028">Amino-acid biosynthesis</keyword>
<comment type="catalytic activity">
    <reaction evidence="11 13">
        <text>L-aspartate + ATP = 4-phospho-L-aspartate + ADP</text>
        <dbReference type="Rhea" id="RHEA:23776"/>
        <dbReference type="ChEBI" id="CHEBI:29991"/>
        <dbReference type="ChEBI" id="CHEBI:30616"/>
        <dbReference type="ChEBI" id="CHEBI:57535"/>
        <dbReference type="ChEBI" id="CHEBI:456216"/>
        <dbReference type="EC" id="2.7.2.4"/>
    </reaction>
</comment>
<evidence type="ECO:0000256" key="10">
    <source>
        <dbReference type="ARBA" id="ARBA00023154"/>
    </source>
</evidence>
<dbReference type="Gene3D" id="3.30.2130.10">
    <property type="entry name" value="VC0802-like"/>
    <property type="match status" value="1"/>
</dbReference>
<dbReference type="GO" id="GO:0009089">
    <property type="term" value="P:lysine biosynthetic process via diaminopimelate"/>
    <property type="evidence" value="ECO:0007669"/>
    <property type="project" value="UniProtKB-UniPathway"/>
</dbReference>
<dbReference type="PIRSF" id="PIRSF000726">
    <property type="entry name" value="Asp_kin"/>
    <property type="match status" value="1"/>
</dbReference>
<name>A0A1W1I229_9BACT</name>
<keyword evidence="6 13" id="KW-0808">Transferase</keyword>
<evidence type="ECO:0000256" key="11">
    <source>
        <dbReference type="ARBA" id="ARBA00047872"/>
    </source>
</evidence>
<feature type="domain" description="ACT" evidence="15">
    <location>
        <begin position="264"/>
        <end position="338"/>
    </location>
</feature>
<feature type="binding site" evidence="12">
    <location>
        <position position="74"/>
    </location>
    <ligand>
        <name>substrate</name>
    </ligand>
</feature>
<feature type="binding site" evidence="12">
    <location>
        <begin position="173"/>
        <end position="174"/>
    </location>
    <ligand>
        <name>ATP</name>
        <dbReference type="ChEBI" id="CHEBI:30616"/>
    </ligand>
</feature>
<dbReference type="InterPro" id="IPR018042">
    <property type="entry name" value="Aspartate_kinase_CS"/>
</dbReference>
<dbReference type="PROSITE" id="PS00324">
    <property type="entry name" value="ASPARTOKINASE"/>
    <property type="match status" value="1"/>
</dbReference>
<dbReference type="UniPathway" id="UPA00051">
    <property type="reaction ID" value="UER00462"/>
</dbReference>
<dbReference type="InterPro" id="IPR054352">
    <property type="entry name" value="ACT_Aspartokinase"/>
</dbReference>
<feature type="binding site" evidence="12">
    <location>
        <position position="179"/>
    </location>
    <ligand>
        <name>ATP</name>
        <dbReference type="ChEBI" id="CHEBI:30616"/>
    </ligand>
</feature>
<dbReference type="NCBIfam" id="NF005154">
    <property type="entry name" value="PRK06635.1-2"/>
    <property type="match status" value="1"/>
</dbReference>
<dbReference type="NCBIfam" id="NF005155">
    <property type="entry name" value="PRK06635.1-4"/>
    <property type="match status" value="1"/>
</dbReference>
<evidence type="ECO:0000256" key="4">
    <source>
        <dbReference type="ARBA" id="ARBA00010122"/>
    </source>
</evidence>
<dbReference type="PANTHER" id="PTHR21499">
    <property type="entry name" value="ASPARTATE KINASE"/>
    <property type="match status" value="1"/>
</dbReference>
<dbReference type="InterPro" id="IPR041740">
    <property type="entry name" value="AKii-LysC-BS"/>
</dbReference>
<gene>
    <name evidence="16" type="primary">lysC</name>
    <name evidence="16" type="ORF">NSJP_0747</name>
</gene>
<dbReference type="SUPFAM" id="SSF53633">
    <property type="entry name" value="Carbamate kinase-like"/>
    <property type="match status" value="1"/>
</dbReference>
<organism evidence="16 17">
    <name type="scientific">Nitrospira japonica</name>
    <dbReference type="NCBI Taxonomy" id="1325564"/>
    <lineage>
        <taxon>Bacteria</taxon>
        <taxon>Pseudomonadati</taxon>
        <taxon>Nitrospirota</taxon>
        <taxon>Nitrospiria</taxon>
        <taxon>Nitrospirales</taxon>
        <taxon>Nitrospiraceae</taxon>
        <taxon>Nitrospira</taxon>
    </lineage>
</organism>
<evidence type="ECO:0000256" key="13">
    <source>
        <dbReference type="RuleBase" id="RU003448"/>
    </source>
</evidence>
<dbReference type="PRINTS" id="PR00474">
    <property type="entry name" value="GLU5KINASE"/>
</dbReference>
<dbReference type="RefSeq" id="WP_080885528.1">
    <property type="nucleotide sequence ID" value="NZ_LT828648.1"/>
</dbReference>
<dbReference type="InterPro" id="IPR036393">
    <property type="entry name" value="AceGlu_kinase-like_sf"/>
</dbReference>
<evidence type="ECO:0000256" key="3">
    <source>
        <dbReference type="ARBA" id="ARBA00005139"/>
    </source>
</evidence>
<dbReference type="UniPathway" id="UPA00034">
    <property type="reaction ID" value="UER00015"/>
</dbReference>
<dbReference type="InterPro" id="IPR001048">
    <property type="entry name" value="Asp/Glu/Uridylate_kinase"/>
</dbReference>
<dbReference type="CDD" id="cd04923">
    <property type="entry name" value="ACT_AK-LysC-DapG-like_2"/>
    <property type="match status" value="1"/>
</dbReference>
<dbReference type="AlphaFoldDB" id="A0A1W1I229"/>
<dbReference type="Proteomes" id="UP000192042">
    <property type="component" value="Chromosome I"/>
</dbReference>
<feature type="binding site" evidence="12">
    <location>
        <begin position="7"/>
        <end position="10"/>
    </location>
    <ligand>
        <name>ATP</name>
        <dbReference type="ChEBI" id="CHEBI:30616"/>
    </ligand>
</feature>
<comment type="similarity">
    <text evidence="4 13">Belongs to the aspartokinase family.</text>
</comment>
<keyword evidence="8 13" id="KW-0418">Kinase</keyword>
<dbReference type="Gene3D" id="3.40.1160.10">
    <property type="entry name" value="Acetylglutamate kinase-like"/>
    <property type="match status" value="1"/>
</dbReference>
<dbReference type="EMBL" id="LT828648">
    <property type="protein sequence ID" value="SLM46919.1"/>
    <property type="molecule type" value="Genomic_DNA"/>
</dbReference>
<dbReference type="InterPro" id="IPR002912">
    <property type="entry name" value="ACT_dom"/>
</dbReference>
<dbReference type="InterPro" id="IPR045865">
    <property type="entry name" value="ACT-like_dom_sf"/>
</dbReference>
<proteinExistence type="inferred from homology"/>
<dbReference type="SUPFAM" id="SSF55021">
    <property type="entry name" value="ACT-like"/>
    <property type="match status" value="2"/>
</dbReference>
<evidence type="ECO:0000256" key="9">
    <source>
        <dbReference type="ARBA" id="ARBA00022840"/>
    </source>
</evidence>
<reference evidence="16 17" key="1">
    <citation type="submission" date="2017-03" db="EMBL/GenBank/DDBJ databases">
        <authorList>
            <person name="Afonso C.L."/>
            <person name="Miller P.J."/>
            <person name="Scott M.A."/>
            <person name="Spackman E."/>
            <person name="Goraichik I."/>
            <person name="Dimitrov K.M."/>
            <person name="Suarez D.L."/>
            <person name="Swayne D.E."/>
        </authorList>
    </citation>
    <scope>NUCLEOTIDE SEQUENCE [LARGE SCALE GENOMIC DNA]</scope>
    <source>
        <strain evidence="16">Genome sequencing of Nitrospira japonica strain NJ11</strain>
    </source>
</reference>
<keyword evidence="10" id="KW-0457">Lysine biosynthesis</keyword>
<feature type="binding site" evidence="12">
    <location>
        <begin position="209"/>
        <end position="210"/>
    </location>
    <ligand>
        <name>ATP</name>
        <dbReference type="ChEBI" id="CHEBI:30616"/>
    </ligand>
</feature>
<evidence type="ECO:0000256" key="7">
    <source>
        <dbReference type="ARBA" id="ARBA00022741"/>
    </source>
</evidence>
<comment type="pathway">
    <text evidence="1 14">Amino-acid biosynthesis; L-lysine biosynthesis via DAP pathway; (S)-tetrahydrodipicolinate from L-aspartate: step 1/4.</text>
</comment>
<evidence type="ECO:0000256" key="12">
    <source>
        <dbReference type="PIRSR" id="PIRSR000726-1"/>
    </source>
</evidence>
<dbReference type="GO" id="GO:0005829">
    <property type="term" value="C:cytosol"/>
    <property type="evidence" value="ECO:0007669"/>
    <property type="project" value="TreeGrafter"/>
</dbReference>
<keyword evidence="9 12" id="KW-0067">ATP-binding</keyword>
<keyword evidence="7 12" id="KW-0547">Nucleotide-binding</keyword>
<evidence type="ECO:0000256" key="5">
    <source>
        <dbReference type="ARBA" id="ARBA00022605"/>
    </source>
</evidence>
<evidence type="ECO:0000259" key="15">
    <source>
        <dbReference type="PROSITE" id="PS51671"/>
    </source>
</evidence>
<dbReference type="GO" id="GO:0009088">
    <property type="term" value="P:threonine biosynthetic process"/>
    <property type="evidence" value="ECO:0007669"/>
    <property type="project" value="UniProtKB-UniPathway"/>
</dbReference>
<keyword evidence="17" id="KW-1185">Reference proteome</keyword>
<evidence type="ECO:0000313" key="17">
    <source>
        <dbReference type="Proteomes" id="UP000192042"/>
    </source>
</evidence>
<dbReference type="Pfam" id="PF00696">
    <property type="entry name" value="AA_kinase"/>
    <property type="match status" value="1"/>
</dbReference>
<dbReference type="GO" id="GO:0005524">
    <property type="term" value="F:ATP binding"/>
    <property type="evidence" value="ECO:0007669"/>
    <property type="project" value="UniProtKB-KW"/>
</dbReference>
<evidence type="ECO:0000256" key="6">
    <source>
        <dbReference type="ARBA" id="ARBA00022679"/>
    </source>
</evidence>
<dbReference type="Pfam" id="PF22468">
    <property type="entry name" value="ACT_9"/>
    <property type="match status" value="2"/>
</dbReference>
<dbReference type="CDD" id="cd04913">
    <property type="entry name" value="ACT_AKii-LysC-BS-like_1"/>
    <property type="match status" value="1"/>
</dbReference>
<dbReference type="InterPro" id="IPR001057">
    <property type="entry name" value="Glu/AcGlu_kinase"/>
</dbReference>
<dbReference type="PANTHER" id="PTHR21499:SF3">
    <property type="entry name" value="ASPARTOKINASE"/>
    <property type="match status" value="1"/>
</dbReference>
<evidence type="ECO:0000256" key="1">
    <source>
        <dbReference type="ARBA" id="ARBA00004766"/>
    </source>
</evidence>
<evidence type="ECO:0000256" key="14">
    <source>
        <dbReference type="RuleBase" id="RU004249"/>
    </source>
</evidence>
<comment type="pathway">
    <text evidence="3 14">Amino-acid biosynthesis; L-threonine biosynthesis; L-threonine from L-aspartate: step 1/5.</text>
</comment>
<dbReference type="UniPathway" id="UPA00050">
    <property type="reaction ID" value="UER00461"/>
</dbReference>
<dbReference type="KEGG" id="nja:NSJP_0747"/>
<dbReference type="FunFam" id="3.40.1160.10:FF:000002">
    <property type="entry name" value="Aspartokinase"/>
    <property type="match status" value="1"/>
</dbReference>
<sequence length="413" mass="44303">MSLIVQKYGGTSVGTVERIHRVADNVERACKDGHQVVVVLSAMSGETDRLLRLAHEMAPLPDERELDMLLSTGERVTIALLAMALRSRHLDARSFTGRQVGILTDSAHTKARITKVTAERIRESLTRGVIPVVAGFQGINQQSDVTTLGRGGSDLTAVALAASLKADRCVIFTDVDGVYTTDPNIVPSARRIDKISYEEMLEMASLGAKVLQSRSVEFAAKFNVPLEVNSSFKEGKGTLVTREDRDMEAVAVSGVTGDRNQAKVTIVGVPDKPGIAAGLFGPVAKANILVDVIIQNMSQAALTDISFTIPRVDVNKAVPLIQDVARTIGAKSVSVTEAIAKVSLVGVGMRSHSGVAAKMFEVLSQEGVNIIMISTSEIKISCVIDEKYLELAMRSLHSAFGLDQPRNDDRAAK</sequence>
<accession>A0A1W1I229</accession>
<evidence type="ECO:0000256" key="2">
    <source>
        <dbReference type="ARBA" id="ARBA00004986"/>
    </source>
</evidence>
<dbReference type="OrthoDB" id="9799110at2"/>
<evidence type="ECO:0000313" key="16">
    <source>
        <dbReference type="EMBL" id="SLM46919.1"/>
    </source>
</evidence>
<dbReference type="FunFam" id="3.30.2130.10:FF:000002">
    <property type="entry name" value="Aspartokinase"/>
    <property type="match status" value="1"/>
</dbReference>
<protein>
    <recommendedName>
        <fullName evidence="13">Aspartokinase</fullName>
        <ecNumber evidence="13">2.7.2.4</ecNumber>
    </recommendedName>
</protein>
<dbReference type="GO" id="GO:0009090">
    <property type="term" value="P:homoserine biosynthetic process"/>
    <property type="evidence" value="ECO:0007669"/>
    <property type="project" value="TreeGrafter"/>
</dbReference>
<dbReference type="NCBIfam" id="TIGR00657">
    <property type="entry name" value="asp_kinases"/>
    <property type="match status" value="1"/>
</dbReference>
<feature type="binding site" evidence="12">
    <location>
        <position position="47"/>
    </location>
    <ligand>
        <name>substrate</name>
    </ligand>
</feature>
<evidence type="ECO:0000256" key="8">
    <source>
        <dbReference type="ARBA" id="ARBA00022777"/>
    </source>
</evidence>
<feature type="domain" description="ACT" evidence="15">
    <location>
        <begin position="344"/>
        <end position="413"/>
    </location>
</feature>
<dbReference type="EC" id="2.7.2.4" evidence="13"/>
<dbReference type="PROSITE" id="PS51671">
    <property type="entry name" value="ACT"/>
    <property type="match status" value="2"/>
</dbReference>
<dbReference type="NCBIfam" id="TIGR00656">
    <property type="entry name" value="asp_kin_monofn"/>
    <property type="match status" value="1"/>
</dbReference>
<dbReference type="InterPro" id="IPR001341">
    <property type="entry name" value="Asp_kinase"/>
</dbReference>
<dbReference type="GO" id="GO:0004072">
    <property type="term" value="F:aspartate kinase activity"/>
    <property type="evidence" value="ECO:0007669"/>
    <property type="project" value="UniProtKB-EC"/>
</dbReference>
<comment type="pathway">
    <text evidence="2 14">Amino-acid biosynthesis; L-methionine biosynthesis via de novo pathway; L-homoserine from L-aspartate: step 1/3.</text>
</comment>
<dbReference type="STRING" id="1325564.NSJP_0747"/>
<dbReference type="InterPro" id="IPR005260">
    <property type="entry name" value="Asp_kin_monofn"/>
</dbReference>